<dbReference type="InterPro" id="IPR006694">
    <property type="entry name" value="Fatty_acid_hydroxylase"/>
</dbReference>
<dbReference type="GO" id="GO:0016020">
    <property type="term" value="C:membrane"/>
    <property type="evidence" value="ECO:0007669"/>
    <property type="project" value="UniProtKB-SubCell"/>
</dbReference>
<organism evidence="9 10">
    <name type="scientific">Stephania japonica</name>
    <dbReference type="NCBI Taxonomy" id="461633"/>
    <lineage>
        <taxon>Eukaryota</taxon>
        <taxon>Viridiplantae</taxon>
        <taxon>Streptophyta</taxon>
        <taxon>Embryophyta</taxon>
        <taxon>Tracheophyta</taxon>
        <taxon>Spermatophyta</taxon>
        <taxon>Magnoliopsida</taxon>
        <taxon>Ranunculales</taxon>
        <taxon>Menispermaceae</taxon>
        <taxon>Menispermoideae</taxon>
        <taxon>Cissampelideae</taxon>
        <taxon>Stephania</taxon>
    </lineage>
</organism>
<keyword evidence="10" id="KW-1185">Reference proteome</keyword>
<evidence type="ECO:0000256" key="2">
    <source>
        <dbReference type="ARBA" id="ARBA00009324"/>
    </source>
</evidence>
<comment type="subcellular location">
    <subcellularLocation>
        <location evidence="1">Membrane</location>
        <topology evidence="1">Multi-pass membrane protein</topology>
    </subcellularLocation>
</comment>
<accession>A0AAP0NRM4</accession>
<comment type="similarity">
    <text evidence="2">Belongs to the sterol desaturase family.</text>
</comment>
<evidence type="ECO:0000256" key="4">
    <source>
        <dbReference type="ARBA" id="ARBA00022989"/>
    </source>
</evidence>
<keyword evidence="4 6" id="KW-1133">Transmembrane helix</keyword>
<feature type="transmembrane region" description="Helical" evidence="6">
    <location>
        <begin position="45"/>
        <end position="65"/>
    </location>
</feature>
<keyword evidence="5 6" id="KW-0472">Membrane</keyword>
<evidence type="ECO:0000256" key="1">
    <source>
        <dbReference type="ARBA" id="ARBA00004141"/>
    </source>
</evidence>
<sequence length="622" mass="71739">MASQPGLLTEWPWTWLGRFKYVVLAPWAVHSTLSFLAADKNERDLSYFLIFPFLIFRIIHSQLWISFSRYRTASGTNRILDKSIEYDQVDRETNWDDQIILNGLILYLGHTFLDGAKRAPLWRSEGVILVTLLHMGPVEFLYYWLHRALHHHFLYNRYHSHHHSSIVTEPITSVIHPFAEHLMYFTLFAIPLSTLWYTGTLSIVALTGYIIYIDVMNNMGHCNFECVPNWLFHAFPLLKFFIYTPSFHSLHHTQFRTNYSLFMPIYDYIYGTMDKSSDSLYEKSLRRGEEYPDVVYLTHPTTPDSIYHLRIAFASVAASPYYSSNHKLYHKMLMPLMRWLSLLISALFNDPIVVERNMLNQLRMQTWVVPRYSHQYGRPYERKVINQLIERAIFKAQNSGVKVLSLGLLNQDEELNKSGALYVEKHPKMKIRLVDGSSLAVAIVLNSIPKGTNMVVLRGGTCKVALAIVQALCRDGIQVIAVCKSEYEKLRSRLCSDSSNNLVSSSNHSPTVWLVGNGLVEEEQRKAAKGTLFIPFSQLPPPSWKRRKDCIYHSTPAMVIPKALENMDSCENWLARRVMSASRVAGIVHALEGWKEQECGDTMLEVTKVWDAALRHGFRPLN</sequence>
<feature type="domain" description="Very-long-chain aldehyde decarbonylase CER1-like C-terminal" evidence="8">
    <location>
        <begin position="455"/>
        <end position="620"/>
    </location>
</feature>
<evidence type="ECO:0000313" key="9">
    <source>
        <dbReference type="EMBL" id="KAK9116768.1"/>
    </source>
</evidence>
<evidence type="ECO:0000259" key="8">
    <source>
        <dbReference type="Pfam" id="PF12076"/>
    </source>
</evidence>
<proteinExistence type="inferred from homology"/>
<evidence type="ECO:0000313" key="10">
    <source>
        <dbReference type="Proteomes" id="UP001417504"/>
    </source>
</evidence>
<dbReference type="InterPro" id="IPR021940">
    <property type="entry name" value="CER1-like_C"/>
</dbReference>
<dbReference type="GO" id="GO:0008610">
    <property type="term" value="P:lipid biosynthetic process"/>
    <property type="evidence" value="ECO:0007669"/>
    <property type="project" value="InterPro"/>
</dbReference>
<reference evidence="9 10" key="1">
    <citation type="submission" date="2024-01" db="EMBL/GenBank/DDBJ databases">
        <title>Genome assemblies of Stephania.</title>
        <authorList>
            <person name="Yang L."/>
        </authorList>
    </citation>
    <scope>NUCLEOTIDE SEQUENCE [LARGE SCALE GENOMIC DNA]</scope>
    <source>
        <strain evidence="9">QJT</strain>
        <tissue evidence="9">Leaf</tissue>
    </source>
</reference>
<dbReference type="Proteomes" id="UP001417504">
    <property type="component" value="Unassembled WGS sequence"/>
</dbReference>
<name>A0AAP0NRM4_9MAGN</name>
<dbReference type="GO" id="GO:0005506">
    <property type="term" value="F:iron ion binding"/>
    <property type="evidence" value="ECO:0007669"/>
    <property type="project" value="InterPro"/>
</dbReference>
<evidence type="ECO:0000256" key="5">
    <source>
        <dbReference type="ARBA" id="ARBA00023136"/>
    </source>
</evidence>
<dbReference type="InterPro" id="IPR050307">
    <property type="entry name" value="Sterol_Desaturase_Related"/>
</dbReference>
<comment type="caution">
    <text evidence="9">The sequence shown here is derived from an EMBL/GenBank/DDBJ whole genome shotgun (WGS) entry which is preliminary data.</text>
</comment>
<evidence type="ECO:0000259" key="7">
    <source>
        <dbReference type="Pfam" id="PF04116"/>
    </source>
</evidence>
<evidence type="ECO:0000256" key="3">
    <source>
        <dbReference type="ARBA" id="ARBA00022692"/>
    </source>
</evidence>
<feature type="domain" description="Fatty acid hydroxylase" evidence="7">
    <location>
        <begin position="133"/>
        <end position="272"/>
    </location>
</feature>
<dbReference type="AlphaFoldDB" id="A0AAP0NRM4"/>
<dbReference type="EMBL" id="JBBNAE010000006">
    <property type="protein sequence ID" value="KAK9116768.1"/>
    <property type="molecule type" value="Genomic_DNA"/>
</dbReference>
<protein>
    <submittedName>
        <fullName evidence="9">Uncharacterized protein</fullName>
    </submittedName>
</protein>
<dbReference type="Pfam" id="PF12076">
    <property type="entry name" value="CER1-like_C"/>
    <property type="match status" value="1"/>
</dbReference>
<dbReference type="PANTHER" id="PTHR11863">
    <property type="entry name" value="STEROL DESATURASE"/>
    <property type="match status" value="1"/>
</dbReference>
<feature type="transmembrane region" description="Helical" evidence="6">
    <location>
        <begin position="127"/>
        <end position="145"/>
    </location>
</feature>
<dbReference type="GO" id="GO:0016491">
    <property type="term" value="F:oxidoreductase activity"/>
    <property type="evidence" value="ECO:0007669"/>
    <property type="project" value="InterPro"/>
</dbReference>
<keyword evidence="3 6" id="KW-0812">Transmembrane</keyword>
<dbReference type="Pfam" id="PF04116">
    <property type="entry name" value="FA_hydroxylase"/>
    <property type="match status" value="1"/>
</dbReference>
<gene>
    <name evidence="9" type="ORF">Sjap_015715</name>
</gene>
<feature type="transmembrane region" description="Helical" evidence="6">
    <location>
        <begin position="182"/>
        <end position="212"/>
    </location>
</feature>
<evidence type="ECO:0000256" key="6">
    <source>
        <dbReference type="SAM" id="Phobius"/>
    </source>
</evidence>